<dbReference type="Proteomes" id="UP000601361">
    <property type="component" value="Unassembled WGS sequence"/>
</dbReference>
<sequence>MNKSLLFLSAAASLLVASSCNRDKQAAADAATTPSADTAVVVRDETMATDATATADGDTAAYRTEADRLADRIAQDLRLTDTVVVTRVEKTYYTRGRRLNEVNTRYTTDTTGRYAALRQVNDDTDREVRTYITDPAQYRTYQENRNSYYAGTPYSNATITTTTEREEAPARRRGPSIVKYDKKANGETKIVYSNGKTVKVDKDGDTKVEYRNGTKVKRDADDGEVKVKR</sequence>
<organism evidence="1 2">
    <name type="scientific">Hymenobacter glacieicola</name>
    <dbReference type="NCBI Taxonomy" id="1562124"/>
    <lineage>
        <taxon>Bacteria</taxon>
        <taxon>Pseudomonadati</taxon>
        <taxon>Bacteroidota</taxon>
        <taxon>Cytophagia</taxon>
        <taxon>Cytophagales</taxon>
        <taxon>Hymenobacteraceae</taxon>
        <taxon>Hymenobacter</taxon>
    </lineage>
</organism>
<evidence type="ECO:0000313" key="1">
    <source>
        <dbReference type="EMBL" id="GGG27314.1"/>
    </source>
</evidence>
<gene>
    <name evidence="1" type="ORF">GCM10011378_00140</name>
</gene>
<evidence type="ECO:0008006" key="3">
    <source>
        <dbReference type="Google" id="ProtNLM"/>
    </source>
</evidence>
<protein>
    <recommendedName>
        <fullName evidence="3">Centromere protein J C-terminal domain-containing protein</fullName>
    </recommendedName>
</protein>
<proteinExistence type="predicted"/>
<comment type="caution">
    <text evidence="1">The sequence shown here is derived from an EMBL/GenBank/DDBJ whole genome shotgun (WGS) entry which is preliminary data.</text>
</comment>
<dbReference type="PROSITE" id="PS51257">
    <property type="entry name" value="PROKAR_LIPOPROTEIN"/>
    <property type="match status" value="1"/>
</dbReference>
<accession>A0ABQ1WDC7</accession>
<evidence type="ECO:0000313" key="2">
    <source>
        <dbReference type="Proteomes" id="UP000601361"/>
    </source>
</evidence>
<dbReference type="RefSeq" id="WP_188555788.1">
    <property type="nucleotide sequence ID" value="NZ_BMGS01000001.1"/>
</dbReference>
<name>A0ABQ1WDC7_9BACT</name>
<reference evidence="2" key="1">
    <citation type="journal article" date="2019" name="Int. J. Syst. Evol. Microbiol.">
        <title>The Global Catalogue of Microorganisms (GCM) 10K type strain sequencing project: providing services to taxonomists for standard genome sequencing and annotation.</title>
        <authorList>
            <consortium name="The Broad Institute Genomics Platform"/>
            <consortium name="The Broad Institute Genome Sequencing Center for Infectious Disease"/>
            <person name="Wu L."/>
            <person name="Ma J."/>
        </authorList>
    </citation>
    <scope>NUCLEOTIDE SEQUENCE [LARGE SCALE GENOMIC DNA]</scope>
    <source>
        <strain evidence="2">CGMCC 1.12990</strain>
    </source>
</reference>
<keyword evidence="2" id="KW-1185">Reference proteome</keyword>
<dbReference type="EMBL" id="BMGS01000001">
    <property type="protein sequence ID" value="GGG27314.1"/>
    <property type="molecule type" value="Genomic_DNA"/>
</dbReference>